<evidence type="ECO:0000313" key="2">
    <source>
        <dbReference type="EMBL" id="MBW0497325.1"/>
    </source>
</evidence>
<dbReference type="Proteomes" id="UP000765509">
    <property type="component" value="Unassembled WGS sequence"/>
</dbReference>
<proteinExistence type="predicted"/>
<comment type="caution">
    <text evidence="2">The sequence shown here is derived from an EMBL/GenBank/DDBJ whole genome shotgun (WGS) entry which is preliminary data.</text>
</comment>
<accession>A0A9Q3D7I7</accession>
<protein>
    <submittedName>
        <fullName evidence="2">Uncharacterized protein</fullName>
    </submittedName>
</protein>
<name>A0A9Q3D7I7_9BASI</name>
<sequence length="80" mass="9208">MNQQSTSDLPPLLKDTVEGQYAEESEEEDQAVQIQSLVKQMQDLLLKKREKKGKIREQTPYTPGDSLSEPTLQRHVRPED</sequence>
<evidence type="ECO:0000313" key="3">
    <source>
        <dbReference type="Proteomes" id="UP000765509"/>
    </source>
</evidence>
<dbReference type="AlphaFoldDB" id="A0A9Q3D7I7"/>
<gene>
    <name evidence="2" type="ORF">O181_037040</name>
</gene>
<reference evidence="2" key="1">
    <citation type="submission" date="2021-03" db="EMBL/GenBank/DDBJ databases">
        <title>Draft genome sequence of rust myrtle Austropuccinia psidii MF-1, a brazilian biotype.</title>
        <authorList>
            <person name="Quecine M.C."/>
            <person name="Pachon D.M.R."/>
            <person name="Bonatelli M.L."/>
            <person name="Correr F.H."/>
            <person name="Franceschini L.M."/>
            <person name="Leite T.F."/>
            <person name="Margarido G.R.A."/>
            <person name="Almeida C.A."/>
            <person name="Ferrarezi J.A."/>
            <person name="Labate C.A."/>
        </authorList>
    </citation>
    <scope>NUCLEOTIDE SEQUENCE</scope>
    <source>
        <strain evidence="2">MF-1</strain>
    </source>
</reference>
<keyword evidence="3" id="KW-1185">Reference proteome</keyword>
<organism evidence="2 3">
    <name type="scientific">Austropuccinia psidii MF-1</name>
    <dbReference type="NCBI Taxonomy" id="1389203"/>
    <lineage>
        <taxon>Eukaryota</taxon>
        <taxon>Fungi</taxon>
        <taxon>Dikarya</taxon>
        <taxon>Basidiomycota</taxon>
        <taxon>Pucciniomycotina</taxon>
        <taxon>Pucciniomycetes</taxon>
        <taxon>Pucciniales</taxon>
        <taxon>Sphaerophragmiaceae</taxon>
        <taxon>Austropuccinia</taxon>
    </lineage>
</organism>
<evidence type="ECO:0000256" key="1">
    <source>
        <dbReference type="SAM" id="MobiDB-lite"/>
    </source>
</evidence>
<feature type="region of interest" description="Disordered" evidence="1">
    <location>
        <begin position="49"/>
        <end position="80"/>
    </location>
</feature>
<dbReference type="EMBL" id="AVOT02014119">
    <property type="protein sequence ID" value="MBW0497325.1"/>
    <property type="molecule type" value="Genomic_DNA"/>
</dbReference>